<dbReference type="GO" id="GO:0008745">
    <property type="term" value="F:N-acetylmuramoyl-L-alanine amidase activity"/>
    <property type="evidence" value="ECO:0007669"/>
    <property type="project" value="InterPro"/>
</dbReference>
<feature type="region of interest" description="Disordered" evidence="2">
    <location>
        <begin position="217"/>
        <end position="289"/>
    </location>
</feature>
<dbReference type="SMART" id="SM00701">
    <property type="entry name" value="PGRP"/>
    <property type="match status" value="1"/>
</dbReference>
<evidence type="ECO:0000313" key="6">
    <source>
        <dbReference type="EMBL" id="RKN37405.1"/>
    </source>
</evidence>
<dbReference type="PANTHER" id="PTHR11022">
    <property type="entry name" value="PEPTIDOGLYCAN RECOGNITION PROTEIN"/>
    <property type="match status" value="1"/>
</dbReference>
<gene>
    <name evidence="6" type="ORF">D7294_28115</name>
</gene>
<dbReference type="OrthoDB" id="514320at2"/>
<feature type="compositionally biased region" description="Low complexity" evidence="2">
    <location>
        <begin position="261"/>
        <end position="271"/>
    </location>
</feature>
<dbReference type="InterPro" id="IPR002502">
    <property type="entry name" value="Amidase_domain"/>
</dbReference>
<evidence type="ECO:0000256" key="3">
    <source>
        <dbReference type="SAM" id="SignalP"/>
    </source>
</evidence>
<feature type="domain" description="Peptidoglycan recognition protein family" evidence="5">
    <location>
        <begin position="284"/>
        <end position="432"/>
    </location>
</feature>
<reference evidence="6 7" key="1">
    <citation type="journal article" date="2014" name="Int. J. Syst. Evol. Microbiol.">
        <title>Streptomyces hoynatensis sp. nov., isolated from deep marine sediment.</title>
        <authorList>
            <person name="Veyisoglu A."/>
            <person name="Sahin N."/>
        </authorList>
    </citation>
    <scope>NUCLEOTIDE SEQUENCE [LARGE SCALE GENOMIC DNA]</scope>
    <source>
        <strain evidence="6 7">KCTC 29097</strain>
    </source>
</reference>
<protein>
    <submittedName>
        <fullName evidence="6">N-acetylmuramoyl-L-alanine amidase</fullName>
    </submittedName>
</protein>
<comment type="similarity">
    <text evidence="1">Belongs to the N-acetylmuramoyl-L-alanine amidase 2 family.</text>
</comment>
<sequence>MRALRAPAAGAATSFALLLLTLPAALPARAEAHPPPAAAQPGAARPAGAVDRGRQSLPLRPLGRVTGAAGRSGGAPAGAQGLPATGTGRFSLLGVVWDDANAELTGRIQVRTRAADSGRWSPWTTLRAGDAHSPDPGSAESAGRRLRGGTAPLWVGPSDGVQVRAVPGTGRDAPPPAVPAAAPGAPAAAPAARAPRAAALPEGLRLELVAAEPAARELPAPGAGSGQAPARPPAGGAAANGPAGAVTAATGAGAGAGDAAGAGVEDGAPPARVLPGLPHGAPRPGIVSRADWGADEDLREEDFVYTGDVRTVFVHHTAGTNAYSCAESPALIRAIYRYHVESQGWRDIGYNFLVDRCGTVYEGRAGGVDRPVQGAHTLGFNQNSAGVAVLGTYTDTEPGAAVLTALARLAGWKLGLSGVDPRERATLVSGGGTYPKGTEVVLANVSGHRDGYDTDCPGDRLYAQLPEVREQAAAFQGR</sequence>
<accession>A0A3A9YM58</accession>
<dbReference type="AlphaFoldDB" id="A0A3A9YM58"/>
<dbReference type="CDD" id="cd06583">
    <property type="entry name" value="PGRP"/>
    <property type="match status" value="1"/>
</dbReference>
<evidence type="ECO:0000313" key="7">
    <source>
        <dbReference type="Proteomes" id="UP000272474"/>
    </source>
</evidence>
<proteinExistence type="inferred from homology"/>
<feature type="compositionally biased region" description="Low complexity" evidence="2">
    <location>
        <begin position="217"/>
        <end position="251"/>
    </location>
</feature>
<dbReference type="GO" id="GO:0009253">
    <property type="term" value="P:peptidoglycan catabolic process"/>
    <property type="evidence" value="ECO:0007669"/>
    <property type="project" value="InterPro"/>
</dbReference>
<name>A0A3A9YM58_9ACTN</name>
<dbReference type="InterPro" id="IPR036505">
    <property type="entry name" value="Amidase/PGRP_sf"/>
</dbReference>
<dbReference type="RefSeq" id="WP_120684618.1">
    <property type="nucleotide sequence ID" value="NZ_RBAL01000025.1"/>
</dbReference>
<dbReference type="Gene3D" id="3.40.80.10">
    <property type="entry name" value="Peptidoglycan recognition protein-like"/>
    <property type="match status" value="1"/>
</dbReference>
<feature type="signal peptide" evidence="3">
    <location>
        <begin position="1"/>
        <end position="30"/>
    </location>
</feature>
<dbReference type="SMART" id="SM00644">
    <property type="entry name" value="Ami_2"/>
    <property type="match status" value="1"/>
</dbReference>
<dbReference type="InterPro" id="IPR015510">
    <property type="entry name" value="PGRP"/>
</dbReference>
<organism evidence="6 7">
    <name type="scientific">Streptomyces hoynatensis</name>
    <dbReference type="NCBI Taxonomy" id="1141874"/>
    <lineage>
        <taxon>Bacteria</taxon>
        <taxon>Bacillati</taxon>
        <taxon>Actinomycetota</taxon>
        <taxon>Actinomycetes</taxon>
        <taxon>Kitasatosporales</taxon>
        <taxon>Streptomycetaceae</taxon>
        <taxon>Streptomyces</taxon>
    </lineage>
</organism>
<feature type="region of interest" description="Disordered" evidence="2">
    <location>
        <begin position="31"/>
        <end position="84"/>
    </location>
</feature>
<keyword evidence="3" id="KW-0732">Signal</keyword>
<dbReference type="InterPro" id="IPR006619">
    <property type="entry name" value="PGRP_domain_met/bac"/>
</dbReference>
<feature type="region of interest" description="Disordered" evidence="2">
    <location>
        <begin position="121"/>
        <end position="185"/>
    </location>
</feature>
<evidence type="ECO:0000259" key="4">
    <source>
        <dbReference type="SMART" id="SM00644"/>
    </source>
</evidence>
<dbReference type="GO" id="GO:0008270">
    <property type="term" value="F:zinc ion binding"/>
    <property type="evidence" value="ECO:0007669"/>
    <property type="project" value="InterPro"/>
</dbReference>
<feature type="compositionally biased region" description="Low complexity" evidence="2">
    <location>
        <begin position="39"/>
        <end position="49"/>
    </location>
</feature>
<dbReference type="EMBL" id="RBAL01000025">
    <property type="protein sequence ID" value="RKN37405.1"/>
    <property type="molecule type" value="Genomic_DNA"/>
</dbReference>
<keyword evidence="7" id="KW-1185">Reference proteome</keyword>
<comment type="caution">
    <text evidence="6">The sequence shown here is derived from an EMBL/GenBank/DDBJ whole genome shotgun (WGS) entry which is preliminary data.</text>
</comment>
<evidence type="ECO:0000256" key="2">
    <source>
        <dbReference type="SAM" id="MobiDB-lite"/>
    </source>
</evidence>
<dbReference type="PANTHER" id="PTHR11022:SF41">
    <property type="entry name" value="PEPTIDOGLYCAN-RECOGNITION PROTEIN LC-RELATED"/>
    <property type="match status" value="1"/>
</dbReference>
<dbReference type="Proteomes" id="UP000272474">
    <property type="component" value="Unassembled WGS sequence"/>
</dbReference>
<feature type="domain" description="N-acetylmuramoyl-L-alanine amidase" evidence="4">
    <location>
        <begin position="298"/>
        <end position="458"/>
    </location>
</feature>
<dbReference type="Pfam" id="PF01510">
    <property type="entry name" value="Amidase_2"/>
    <property type="match status" value="1"/>
</dbReference>
<evidence type="ECO:0000256" key="1">
    <source>
        <dbReference type="ARBA" id="ARBA00007553"/>
    </source>
</evidence>
<dbReference type="SUPFAM" id="SSF55846">
    <property type="entry name" value="N-acetylmuramoyl-L-alanine amidase-like"/>
    <property type="match status" value="1"/>
</dbReference>
<feature type="chain" id="PRO_5017278097" evidence="3">
    <location>
        <begin position="31"/>
        <end position="478"/>
    </location>
</feature>
<evidence type="ECO:0000259" key="5">
    <source>
        <dbReference type="SMART" id="SM00701"/>
    </source>
</evidence>